<evidence type="ECO:0000313" key="2">
    <source>
        <dbReference type="Proteomes" id="UP000000707"/>
    </source>
</evidence>
<keyword evidence="2" id="KW-1185">Reference proteome</keyword>
<dbReference type="AlphaFoldDB" id="G3B2G4"/>
<name>G3B2G4_CANTC</name>
<organism evidence="2">
    <name type="scientific">Candida tenuis (strain ATCC 10573 / BCRC 21748 / CBS 615 / JCM 9827 / NBRC 10315 / NRRL Y-1498 / VKM Y-70)</name>
    <name type="common">Yeast</name>
    <name type="synonym">Yamadazyma tenuis</name>
    <dbReference type="NCBI Taxonomy" id="590646"/>
    <lineage>
        <taxon>Eukaryota</taxon>
        <taxon>Fungi</taxon>
        <taxon>Dikarya</taxon>
        <taxon>Ascomycota</taxon>
        <taxon>Saccharomycotina</taxon>
        <taxon>Pichiomycetes</taxon>
        <taxon>Debaryomycetaceae</taxon>
        <taxon>Yamadazyma</taxon>
    </lineage>
</organism>
<accession>G3B2G4</accession>
<dbReference type="EMBL" id="GL996515">
    <property type="protein sequence ID" value="EGV64668.1"/>
    <property type="molecule type" value="Genomic_DNA"/>
</dbReference>
<sequence>MLEGTNIEHPPIRGVRRDVFPSLHCRGANTNDVRVCFHLPLNLMIFSHHIPVTPEPWINMHHHSNIKFDFFYEKY</sequence>
<dbReference type="Proteomes" id="UP000000707">
    <property type="component" value="Unassembled WGS sequence"/>
</dbReference>
<protein>
    <submittedName>
        <fullName evidence="1">Uncharacterized protein</fullName>
    </submittedName>
</protein>
<reference evidence="1 2" key="1">
    <citation type="journal article" date="2011" name="Proc. Natl. Acad. Sci. U.S.A.">
        <title>Comparative genomics of xylose-fermenting fungi for enhanced biofuel production.</title>
        <authorList>
            <person name="Wohlbach D.J."/>
            <person name="Kuo A."/>
            <person name="Sato T.K."/>
            <person name="Potts K.M."/>
            <person name="Salamov A.A."/>
            <person name="LaButti K.M."/>
            <person name="Sun H."/>
            <person name="Clum A."/>
            <person name="Pangilinan J.L."/>
            <person name="Lindquist E.A."/>
            <person name="Lucas S."/>
            <person name="Lapidus A."/>
            <person name="Jin M."/>
            <person name="Gunawan C."/>
            <person name="Balan V."/>
            <person name="Dale B.E."/>
            <person name="Jeffries T.W."/>
            <person name="Zinkel R."/>
            <person name="Barry K.W."/>
            <person name="Grigoriev I.V."/>
            <person name="Gasch A.P."/>
        </authorList>
    </citation>
    <scope>NUCLEOTIDE SEQUENCE [LARGE SCALE GENOMIC DNA]</scope>
    <source>
        <strain evidence="2">ATCC 10573 / BCRC 21748 / CBS 615 / JCM 9827 / NBRC 10315 / NRRL Y-1498 / VKM Y-70</strain>
    </source>
</reference>
<dbReference type="HOGENOM" id="CLU_2670832_0_0_1"/>
<evidence type="ECO:0000313" key="1">
    <source>
        <dbReference type="EMBL" id="EGV64668.1"/>
    </source>
</evidence>
<gene>
    <name evidence="1" type="ORF">CANTEDRAFT_113456</name>
</gene>
<proteinExistence type="predicted"/>